<feature type="compositionally biased region" description="Basic residues" evidence="7">
    <location>
        <begin position="50"/>
        <end position="64"/>
    </location>
</feature>
<evidence type="ECO:0000256" key="5">
    <source>
        <dbReference type="HAMAP-Rule" id="MF_00926"/>
    </source>
</evidence>
<dbReference type="InterPro" id="IPR037187">
    <property type="entry name" value="DnaK_N"/>
</dbReference>
<feature type="compositionally biased region" description="Low complexity" evidence="7">
    <location>
        <begin position="166"/>
        <end position="216"/>
    </location>
</feature>
<dbReference type="InterPro" id="IPR000962">
    <property type="entry name" value="Znf_DskA_TraR"/>
</dbReference>
<evidence type="ECO:0000259" key="8">
    <source>
        <dbReference type="Pfam" id="PF01258"/>
    </source>
</evidence>
<accession>A0A7W8D313</accession>
<dbReference type="InterPro" id="IPR012784">
    <property type="entry name" value="DksA_RNA_pol-bd"/>
</dbReference>
<evidence type="ECO:0000256" key="6">
    <source>
        <dbReference type="PROSITE-ProRule" id="PRU00510"/>
    </source>
</evidence>
<keyword evidence="4 5" id="KW-0862">Zinc</keyword>
<evidence type="ECO:0000256" key="1">
    <source>
        <dbReference type="ARBA" id="ARBA00022490"/>
    </source>
</evidence>
<keyword evidence="11" id="KW-1185">Reference proteome</keyword>
<comment type="subcellular location">
    <subcellularLocation>
        <location evidence="5">Cytoplasm</location>
    </subcellularLocation>
</comment>
<keyword evidence="2 5" id="KW-0479">Metal-binding</keyword>
<feature type="domain" description="DnaK suppressor protein DksA N-terminal" evidence="9">
    <location>
        <begin position="266"/>
        <end position="336"/>
    </location>
</feature>
<comment type="subunit">
    <text evidence="5">Interacts directly with the RNA polymerase.</text>
</comment>
<feature type="zinc finger region" description="dksA C4-type" evidence="6">
    <location>
        <begin position="344"/>
        <end position="368"/>
    </location>
</feature>
<dbReference type="Proteomes" id="UP000521199">
    <property type="component" value="Unassembled WGS sequence"/>
</dbReference>
<feature type="compositionally biased region" description="Low complexity" evidence="7">
    <location>
        <begin position="100"/>
        <end position="144"/>
    </location>
</feature>
<comment type="function">
    <text evidence="5">Transcription factor that acts by binding directly to the RNA polymerase (RNAP). Required for negative regulation of rRNA expression and positive regulation of several amino acid biosynthesis promoters. Also required for regulation of fis expression.</text>
</comment>
<dbReference type="PANTHER" id="PTHR33823:SF2">
    <property type="entry name" value="RNA POLYMERASE-BINDING TRANSCRIPTION FACTOR DKSA"/>
    <property type="match status" value="1"/>
</dbReference>
<dbReference type="Gene3D" id="1.20.120.910">
    <property type="entry name" value="DksA, coiled-coil domain"/>
    <property type="match status" value="1"/>
</dbReference>
<protein>
    <recommendedName>
        <fullName evidence="5">RNA polymerase-binding transcription factor DksA</fullName>
    </recommendedName>
</protein>
<dbReference type="SUPFAM" id="SSF109635">
    <property type="entry name" value="DnaK suppressor protein DksA, alpha-hairpin domain"/>
    <property type="match status" value="1"/>
</dbReference>
<keyword evidence="1 5" id="KW-0963">Cytoplasm</keyword>
<dbReference type="Pfam" id="PF21157">
    <property type="entry name" value="DksA_N"/>
    <property type="match status" value="1"/>
</dbReference>
<organism evidence="10 11">
    <name type="scientific">Chiayiivirga flava</name>
    <dbReference type="NCBI Taxonomy" id="659595"/>
    <lineage>
        <taxon>Bacteria</taxon>
        <taxon>Pseudomonadati</taxon>
        <taxon>Pseudomonadota</taxon>
        <taxon>Gammaproteobacteria</taxon>
        <taxon>Lysobacterales</taxon>
        <taxon>Lysobacteraceae</taxon>
        <taxon>Chiayiivirga</taxon>
    </lineage>
</organism>
<reference evidence="10 11" key="1">
    <citation type="submission" date="2020-08" db="EMBL/GenBank/DDBJ databases">
        <title>Genomic Encyclopedia of Type Strains, Phase IV (KMG-IV): sequencing the most valuable type-strain genomes for metagenomic binning, comparative biology and taxonomic classification.</title>
        <authorList>
            <person name="Goeker M."/>
        </authorList>
    </citation>
    <scope>NUCLEOTIDE SEQUENCE [LARGE SCALE GENOMIC DNA]</scope>
    <source>
        <strain evidence="10 11">DSM 24163</strain>
    </source>
</reference>
<evidence type="ECO:0000259" key="9">
    <source>
        <dbReference type="Pfam" id="PF21157"/>
    </source>
</evidence>
<dbReference type="AlphaFoldDB" id="A0A7W8D313"/>
<evidence type="ECO:0000313" key="10">
    <source>
        <dbReference type="EMBL" id="MBB5207028.1"/>
    </source>
</evidence>
<dbReference type="PROSITE" id="PS01102">
    <property type="entry name" value="ZF_DKSA_1"/>
    <property type="match status" value="1"/>
</dbReference>
<dbReference type="GO" id="GO:0010468">
    <property type="term" value="P:regulation of gene expression"/>
    <property type="evidence" value="ECO:0007669"/>
    <property type="project" value="UniProtKB-UniRule"/>
</dbReference>
<feature type="region of interest" description="Disordered" evidence="7">
    <location>
        <begin position="44"/>
        <end position="148"/>
    </location>
</feature>
<comment type="caution">
    <text evidence="10">The sequence shown here is derived from an EMBL/GenBank/DDBJ whole genome shotgun (WGS) entry which is preliminary data.</text>
</comment>
<dbReference type="PROSITE" id="PS51128">
    <property type="entry name" value="ZF_DKSA_2"/>
    <property type="match status" value="1"/>
</dbReference>
<comment type="similarity">
    <text evidence="5">Belongs to the DksA family.</text>
</comment>
<dbReference type="Pfam" id="PF01258">
    <property type="entry name" value="zf-dskA_traR"/>
    <property type="match status" value="1"/>
</dbReference>
<keyword evidence="3 5" id="KW-0863">Zinc-finger</keyword>
<dbReference type="NCBIfam" id="TIGR02420">
    <property type="entry name" value="dksA"/>
    <property type="match status" value="1"/>
</dbReference>
<evidence type="ECO:0000256" key="3">
    <source>
        <dbReference type="ARBA" id="ARBA00022771"/>
    </source>
</evidence>
<dbReference type="SUPFAM" id="SSF57716">
    <property type="entry name" value="Glucocorticoid receptor-like (DNA-binding domain)"/>
    <property type="match status" value="1"/>
</dbReference>
<dbReference type="InterPro" id="IPR020458">
    <property type="entry name" value="Znf_DskA_TraR_CS"/>
</dbReference>
<feature type="coiled-coil region" evidence="5">
    <location>
        <begin position="282"/>
        <end position="309"/>
    </location>
</feature>
<dbReference type="GO" id="GO:0008270">
    <property type="term" value="F:zinc ion binding"/>
    <property type="evidence" value="ECO:0007669"/>
    <property type="project" value="UniProtKB-UniRule"/>
</dbReference>
<dbReference type="HAMAP" id="MF_00926">
    <property type="entry name" value="DksA"/>
    <property type="match status" value="1"/>
</dbReference>
<feature type="region of interest" description="Disordered" evidence="7">
    <location>
        <begin position="166"/>
        <end position="246"/>
    </location>
</feature>
<dbReference type="InterPro" id="IPR048489">
    <property type="entry name" value="DksA_N"/>
</dbReference>
<evidence type="ECO:0000256" key="7">
    <source>
        <dbReference type="SAM" id="MobiDB-lite"/>
    </source>
</evidence>
<dbReference type="GO" id="GO:0005737">
    <property type="term" value="C:cytoplasm"/>
    <property type="evidence" value="ECO:0007669"/>
    <property type="project" value="UniProtKB-SubCell"/>
</dbReference>
<comment type="caution">
    <text evidence="5">Lacks conserved residue(s) required for the propagation of feature annotation.</text>
</comment>
<evidence type="ECO:0000256" key="4">
    <source>
        <dbReference type="ARBA" id="ARBA00022833"/>
    </source>
</evidence>
<feature type="domain" description="Zinc finger DksA/TraR C4-type" evidence="8">
    <location>
        <begin position="339"/>
        <end position="371"/>
    </location>
</feature>
<sequence length="381" mass="40365">MTAGEVIGARRGATRYNGRIRLLRSCVYAITPDRCGSRKHKALIVAAKPKPSKKPAAKAAKKPAKPAAKAAKPATKAAPARKAPAKPVAKAKPAAKKAAAKPAPARGKAASKAKPAPRPAAKPAAKPPAKSAVKAKPAAAAAKKGPVKRLAEKIVKLVTPAKAPPVVAAKPAKAAAPVKSAAPAKGRSADAATSAGSAMTAAVSKDSAPAAKPAAPRNVDGARAKAVKPNRVISQNEPPPLAVAQRVDLPPGYKPSASEEYMNPSQLEYFRQKLINWRAELVEESKQTIDNLREEVRDVGDDAERATRETENSLELRTRDRYRKLISKIDKALKRIEDGAYGYCEETGEEIGVERLEARPIATLCLDAQERWEHRQKLMGD</sequence>
<evidence type="ECO:0000256" key="2">
    <source>
        <dbReference type="ARBA" id="ARBA00022723"/>
    </source>
</evidence>
<keyword evidence="5" id="KW-0175">Coiled coil</keyword>
<dbReference type="PANTHER" id="PTHR33823">
    <property type="entry name" value="RNA POLYMERASE-BINDING TRANSCRIPTION FACTOR DKSA-RELATED"/>
    <property type="match status" value="1"/>
</dbReference>
<proteinExistence type="inferred from homology"/>
<evidence type="ECO:0000313" key="11">
    <source>
        <dbReference type="Proteomes" id="UP000521199"/>
    </source>
</evidence>
<dbReference type="EMBL" id="JACHHP010000001">
    <property type="protein sequence ID" value="MBB5207028.1"/>
    <property type="molecule type" value="Genomic_DNA"/>
</dbReference>
<name>A0A7W8D313_9GAMM</name>
<gene>
    <name evidence="5" type="primary">dksA</name>
    <name evidence="10" type="ORF">HNQ52_000544</name>
</gene>
<feature type="compositionally biased region" description="Low complexity" evidence="7">
    <location>
        <begin position="65"/>
        <end position="92"/>
    </location>
</feature>